<evidence type="ECO:0000256" key="1">
    <source>
        <dbReference type="SAM" id="MobiDB-lite"/>
    </source>
</evidence>
<feature type="compositionally biased region" description="Low complexity" evidence="1">
    <location>
        <begin position="66"/>
        <end position="97"/>
    </location>
</feature>
<evidence type="ECO:0000313" key="2">
    <source>
        <dbReference type="EMBL" id="SZX72588.1"/>
    </source>
</evidence>
<evidence type="ECO:0000313" key="3">
    <source>
        <dbReference type="Proteomes" id="UP000256970"/>
    </source>
</evidence>
<gene>
    <name evidence="2" type="ORF">BQ4739_LOCUS12754</name>
</gene>
<keyword evidence="3" id="KW-1185">Reference proteome</keyword>
<feature type="region of interest" description="Disordered" evidence="1">
    <location>
        <begin position="1"/>
        <end position="27"/>
    </location>
</feature>
<sequence length="429" mass="46175">MAALHTRTPAHADRVLGKSWARPGSTRTQRVRPFNAAANRISLQDANLGPFPRLQEIIISGPNWTSSSKQTSPSSQHQQSSSSAVEHAAEAAAAAAQQSRAEDDLFLELPQWAQRFMRQVPELPNGRRRLLQLLNSFEAVKAKAAEASGEQKAAVEAYLHLALVDIVSQAWQQHMEELEQSLDMTAAQGRASRTSQLAQQHLNGRLALCGCRYLRLEASANLAKQVHLLLDCQGFEPAIKLSALPQPHTLGLNFPQLLQQGLGLDLVNPKVRAVPAEQLQCLQALPFEEYHAVVTSDAALSGECWAFDYWGNCASLAPAPFAKFGTGELAALLTQETTLASLENGVWGRALVAAATEAGLVLQVPAKEQQEVAVMAGAGSVGSASAWLFLQGQLAETMQQGGLQRMRQLALAVVAAAVTVLQVGQQQQQ</sequence>
<reference evidence="2 3" key="1">
    <citation type="submission" date="2016-10" db="EMBL/GenBank/DDBJ databases">
        <authorList>
            <person name="Cai Z."/>
        </authorList>
    </citation>
    <scope>NUCLEOTIDE SEQUENCE [LARGE SCALE GENOMIC DNA]</scope>
</reference>
<proteinExistence type="predicted"/>
<dbReference type="AlphaFoldDB" id="A0A383W4L2"/>
<dbReference type="EMBL" id="FNXT01001142">
    <property type="protein sequence ID" value="SZX72588.1"/>
    <property type="molecule type" value="Genomic_DNA"/>
</dbReference>
<dbReference type="Proteomes" id="UP000256970">
    <property type="component" value="Unassembled WGS sequence"/>
</dbReference>
<protein>
    <submittedName>
        <fullName evidence="2">Uncharacterized protein</fullName>
    </submittedName>
</protein>
<accession>A0A383W4L2</accession>
<feature type="region of interest" description="Disordered" evidence="1">
    <location>
        <begin position="63"/>
        <end position="97"/>
    </location>
</feature>
<organism evidence="2 3">
    <name type="scientific">Tetradesmus obliquus</name>
    <name type="common">Green alga</name>
    <name type="synonym">Acutodesmus obliquus</name>
    <dbReference type="NCBI Taxonomy" id="3088"/>
    <lineage>
        <taxon>Eukaryota</taxon>
        <taxon>Viridiplantae</taxon>
        <taxon>Chlorophyta</taxon>
        <taxon>core chlorophytes</taxon>
        <taxon>Chlorophyceae</taxon>
        <taxon>CS clade</taxon>
        <taxon>Sphaeropleales</taxon>
        <taxon>Scenedesmaceae</taxon>
        <taxon>Tetradesmus</taxon>
    </lineage>
</organism>
<name>A0A383W4L2_TETOB</name>